<comment type="caution">
    <text evidence="1">The sequence shown here is derived from an EMBL/GenBank/DDBJ whole genome shotgun (WGS) entry which is preliminary data.</text>
</comment>
<proteinExistence type="predicted"/>
<protein>
    <submittedName>
        <fullName evidence="1">12628_t:CDS:1</fullName>
    </submittedName>
</protein>
<accession>A0ACA9JVZ4</accession>
<gene>
    <name evidence="1" type="ORF">DHETER_LOCUS118</name>
</gene>
<sequence>MSIIDLPEISWSLMNFEISNEANIEFFFLPRYHKLTPLRSETLLTNLVTTDISPLVVRHPFSDSSEEIFKLGPSLNDDDLKRFEDNPFLKFYPMEWNIRISQRRDNSRVPLYF</sequence>
<reference evidence="1" key="1">
    <citation type="submission" date="2021-06" db="EMBL/GenBank/DDBJ databases">
        <authorList>
            <person name="Kallberg Y."/>
            <person name="Tangrot J."/>
            <person name="Rosling A."/>
        </authorList>
    </citation>
    <scope>NUCLEOTIDE SEQUENCE</scope>
    <source>
        <strain evidence="1">IL203A</strain>
    </source>
</reference>
<dbReference type="Proteomes" id="UP000789702">
    <property type="component" value="Unassembled WGS sequence"/>
</dbReference>
<name>A0ACA9JVZ4_9GLOM</name>
<dbReference type="EMBL" id="CAJVPU010000046">
    <property type="protein sequence ID" value="CAG8438959.1"/>
    <property type="molecule type" value="Genomic_DNA"/>
</dbReference>
<evidence type="ECO:0000313" key="1">
    <source>
        <dbReference type="EMBL" id="CAG8438959.1"/>
    </source>
</evidence>
<keyword evidence="2" id="KW-1185">Reference proteome</keyword>
<evidence type="ECO:0000313" key="2">
    <source>
        <dbReference type="Proteomes" id="UP000789702"/>
    </source>
</evidence>
<organism evidence="1 2">
    <name type="scientific">Dentiscutata heterogama</name>
    <dbReference type="NCBI Taxonomy" id="1316150"/>
    <lineage>
        <taxon>Eukaryota</taxon>
        <taxon>Fungi</taxon>
        <taxon>Fungi incertae sedis</taxon>
        <taxon>Mucoromycota</taxon>
        <taxon>Glomeromycotina</taxon>
        <taxon>Glomeromycetes</taxon>
        <taxon>Diversisporales</taxon>
        <taxon>Gigasporaceae</taxon>
        <taxon>Dentiscutata</taxon>
    </lineage>
</organism>